<keyword evidence="5 9" id="KW-0812">Transmembrane</keyword>
<dbReference type="InterPro" id="IPR043429">
    <property type="entry name" value="ArtM/GltK/GlnP/TcyL/YhdX-like"/>
</dbReference>
<dbReference type="NCBIfam" id="TIGR01726">
    <property type="entry name" value="HEQRo_perm_3TM"/>
    <property type="match status" value="1"/>
</dbReference>
<dbReference type="PROSITE" id="PS50928">
    <property type="entry name" value="ABC_TM1"/>
    <property type="match status" value="1"/>
</dbReference>
<evidence type="ECO:0000256" key="6">
    <source>
        <dbReference type="ARBA" id="ARBA00022970"/>
    </source>
</evidence>
<proteinExistence type="inferred from homology"/>
<keyword evidence="12" id="KW-1185">Reference proteome</keyword>
<feature type="transmembrane region" description="Helical" evidence="9">
    <location>
        <begin position="87"/>
        <end position="112"/>
    </location>
</feature>
<dbReference type="InterPro" id="IPR010065">
    <property type="entry name" value="AA_ABC_transptr_permease_3TM"/>
</dbReference>
<evidence type="ECO:0000256" key="1">
    <source>
        <dbReference type="ARBA" id="ARBA00004429"/>
    </source>
</evidence>
<dbReference type="SUPFAM" id="SSF161098">
    <property type="entry name" value="MetI-like"/>
    <property type="match status" value="2"/>
</dbReference>
<gene>
    <name evidence="11" type="ORF">OQ287_07870</name>
</gene>
<evidence type="ECO:0000256" key="8">
    <source>
        <dbReference type="ARBA" id="ARBA00023136"/>
    </source>
</evidence>
<evidence type="ECO:0000256" key="2">
    <source>
        <dbReference type="ARBA" id="ARBA00010072"/>
    </source>
</evidence>
<keyword evidence="4" id="KW-1003">Cell membrane</keyword>
<evidence type="ECO:0000313" key="11">
    <source>
        <dbReference type="EMBL" id="MCX2524154.1"/>
    </source>
</evidence>
<sequence>MLRPFDSLPRRGRGPLWRDPAARALVFQVLLLIGLASVIGLLVHNTLQNLDARGINTGFDFLDNRAGFSISQTLISYDGNSTYGRTFVIGLLNTLLVSALGIVAATIIGFTVGIARLSPNYLLAKLATVYVELFRNIPLLLQILFWYIAVIRSMPSPRQSLSLGDMVFLNGRGLFVPAPEPQTGFWFSVAALLAGSVAAMLMARYNRQRQSRTGRRLPMGWIIPALVLGLPVMVFLVSGSPLQWDVPALKGFNFSGGLTVLPELLALWIALSIYTAAFIAEIVRSGIQSVPKGQTEAARALSLPPRLTMNQVIIPQAMRVIIPQMTSQYLNLIKNSSLATAIGYPDLVAVFAGTTLNQVGQSVEIMAMTMAVYLVLSLLVSLLMNIYNARTALRER</sequence>
<feature type="transmembrane region" description="Helical" evidence="9">
    <location>
        <begin position="217"/>
        <end position="244"/>
    </location>
</feature>
<dbReference type="GO" id="GO:0043190">
    <property type="term" value="C:ATP-binding cassette (ABC) transporter complex"/>
    <property type="evidence" value="ECO:0007669"/>
    <property type="project" value="InterPro"/>
</dbReference>
<dbReference type="AlphaFoldDB" id="A0AA41ZF91"/>
<organism evidence="11 12">
    <name type="scientific">Larsenimonas rhizosphaerae</name>
    <dbReference type="NCBI Taxonomy" id="2944682"/>
    <lineage>
        <taxon>Bacteria</taxon>
        <taxon>Pseudomonadati</taxon>
        <taxon>Pseudomonadota</taxon>
        <taxon>Gammaproteobacteria</taxon>
        <taxon>Oceanospirillales</taxon>
        <taxon>Halomonadaceae</taxon>
        <taxon>Larsenimonas</taxon>
    </lineage>
</organism>
<evidence type="ECO:0000256" key="7">
    <source>
        <dbReference type="ARBA" id="ARBA00022989"/>
    </source>
</evidence>
<feature type="transmembrane region" description="Helical" evidence="9">
    <location>
        <begin position="264"/>
        <end position="283"/>
    </location>
</feature>
<comment type="similarity">
    <text evidence="2">Belongs to the binding-protein-dependent transport system permease family. HisMQ subfamily.</text>
</comment>
<dbReference type="Proteomes" id="UP001165678">
    <property type="component" value="Unassembled WGS sequence"/>
</dbReference>
<dbReference type="GO" id="GO:0006865">
    <property type="term" value="P:amino acid transport"/>
    <property type="evidence" value="ECO:0007669"/>
    <property type="project" value="UniProtKB-KW"/>
</dbReference>
<comment type="caution">
    <text evidence="11">The sequence shown here is derived from an EMBL/GenBank/DDBJ whole genome shotgun (WGS) entry which is preliminary data.</text>
</comment>
<dbReference type="InterPro" id="IPR035906">
    <property type="entry name" value="MetI-like_sf"/>
</dbReference>
<keyword evidence="6" id="KW-0029">Amino-acid transport</keyword>
<name>A0AA41ZF91_9GAMM</name>
<keyword evidence="3 9" id="KW-0813">Transport</keyword>
<accession>A0AA41ZF91</accession>
<comment type="subcellular location">
    <subcellularLocation>
        <location evidence="1">Cell inner membrane</location>
        <topology evidence="1">Multi-pass membrane protein</topology>
    </subcellularLocation>
    <subcellularLocation>
        <location evidence="9">Cell membrane</location>
        <topology evidence="9">Multi-pass membrane protein</topology>
    </subcellularLocation>
</comment>
<dbReference type="RefSeq" id="WP_265896097.1">
    <property type="nucleotide sequence ID" value="NZ_JAPIVE010000002.1"/>
</dbReference>
<dbReference type="InterPro" id="IPR000515">
    <property type="entry name" value="MetI-like"/>
</dbReference>
<evidence type="ECO:0000256" key="5">
    <source>
        <dbReference type="ARBA" id="ARBA00022692"/>
    </source>
</evidence>
<dbReference type="PANTHER" id="PTHR30614:SF37">
    <property type="entry name" value="AMINO-ACID ABC TRANSPORTER PERMEASE PROTEIN YHDX-RELATED"/>
    <property type="match status" value="1"/>
</dbReference>
<keyword evidence="7 9" id="KW-1133">Transmembrane helix</keyword>
<evidence type="ECO:0000256" key="4">
    <source>
        <dbReference type="ARBA" id="ARBA00022475"/>
    </source>
</evidence>
<dbReference type="Gene3D" id="1.10.3720.10">
    <property type="entry name" value="MetI-like"/>
    <property type="match status" value="2"/>
</dbReference>
<evidence type="ECO:0000313" key="12">
    <source>
        <dbReference type="Proteomes" id="UP001165678"/>
    </source>
</evidence>
<evidence type="ECO:0000256" key="3">
    <source>
        <dbReference type="ARBA" id="ARBA00022448"/>
    </source>
</evidence>
<dbReference type="EMBL" id="JAPIVE010000002">
    <property type="protein sequence ID" value="MCX2524154.1"/>
    <property type="molecule type" value="Genomic_DNA"/>
</dbReference>
<feature type="transmembrane region" description="Helical" evidence="9">
    <location>
        <begin position="185"/>
        <end position="205"/>
    </location>
</feature>
<evidence type="ECO:0000256" key="9">
    <source>
        <dbReference type="RuleBase" id="RU363032"/>
    </source>
</evidence>
<dbReference type="GO" id="GO:0022857">
    <property type="term" value="F:transmembrane transporter activity"/>
    <property type="evidence" value="ECO:0007669"/>
    <property type="project" value="InterPro"/>
</dbReference>
<dbReference type="PANTHER" id="PTHR30614">
    <property type="entry name" value="MEMBRANE COMPONENT OF AMINO ACID ABC TRANSPORTER"/>
    <property type="match status" value="1"/>
</dbReference>
<feature type="transmembrane region" description="Helical" evidence="9">
    <location>
        <begin position="21"/>
        <end position="43"/>
    </location>
</feature>
<feature type="transmembrane region" description="Helical" evidence="9">
    <location>
        <begin position="133"/>
        <end position="151"/>
    </location>
</feature>
<keyword evidence="8 9" id="KW-0472">Membrane</keyword>
<protein>
    <submittedName>
        <fullName evidence="11">Amino acid ABC transporter permease</fullName>
    </submittedName>
</protein>
<feature type="domain" description="ABC transmembrane type-1" evidence="10">
    <location>
        <begin position="91"/>
        <end position="384"/>
    </location>
</feature>
<feature type="transmembrane region" description="Helical" evidence="9">
    <location>
        <begin position="338"/>
        <end position="359"/>
    </location>
</feature>
<reference evidence="11" key="1">
    <citation type="submission" date="2022-11" db="EMBL/GenBank/DDBJ databases">
        <title>Larsenimonas rhizosphaerae sp. nov., isolated from a tidal mudflat.</title>
        <authorList>
            <person name="Lee S.D."/>
            <person name="Kim I.S."/>
        </authorList>
    </citation>
    <scope>NUCLEOTIDE SEQUENCE</scope>
    <source>
        <strain evidence="11">GH2-1</strain>
    </source>
</reference>
<dbReference type="CDD" id="cd06261">
    <property type="entry name" value="TM_PBP2"/>
    <property type="match status" value="1"/>
</dbReference>
<dbReference type="Pfam" id="PF00528">
    <property type="entry name" value="BPD_transp_1"/>
    <property type="match status" value="1"/>
</dbReference>
<feature type="transmembrane region" description="Helical" evidence="9">
    <location>
        <begin position="365"/>
        <end position="387"/>
    </location>
</feature>
<evidence type="ECO:0000259" key="10">
    <source>
        <dbReference type="PROSITE" id="PS50928"/>
    </source>
</evidence>